<protein>
    <recommendedName>
        <fullName evidence="2">DUF2267 domain-containing protein</fullName>
    </recommendedName>
</protein>
<dbReference type="EMBL" id="OY288114">
    <property type="protein sequence ID" value="CAJ0864951.1"/>
    <property type="molecule type" value="Genomic_DNA"/>
</dbReference>
<reference evidence="1" key="1">
    <citation type="submission" date="2023-07" db="EMBL/GenBank/DDBJ databases">
        <authorList>
            <person name="Pelsma A.J. K."/>
        </authorList>
    </citation>
    <scope>NUCLEOTIDE SEQUENCE</scope>
</reference>
<sequence>MDELIARVSAAIGVDAEVAKTAVGHVLAFLQKELPDGPVAEFFEKVTGARETADEAAAGADTGGGGLLGGLLGGGLMGLATKLNGLGLDMGQIQKLGHEVFGYAEGVIGKEKVQQIAASIPGLSQFL</sequence>
<evidence type="ECO:0008006" key="2">
    <source>
        <dbReference type="Google" id="ProtNLM"/>
    </source>
</evidence>
<dbReference type="AlphaFoldDB" id="A0AA48M0L8"/>
<proteinExistence type="predicted"/>
<name>A0AA48M0L8_9ZZZZ</name>
<evidence type="ECO:0000313" key="1">
    <source>
        <dbReference type="EMBL" id="CAJ0864951.1"/>
    </source>
</evidence>
<accession>A0AA48M0L8</accession>
<organism evidence="1">
    <name type="scientific">freshwater sediment metagenome</name>
    <dbReference type="NCBI Taxonomy" id="556182"/>
    <lineage>
        <taxon>unclassified sequences</taxon>
        <taxon>metagenomes</taxon>
        <taxon>ecological metagenomes</taxon>
    </lineage>
</organism>
<gene>
    <name evidence="1" type="ORF">AMST5_01722</name>
</gene>